<name>A0A3S5AHK5_9MICC</name>
<keyword evidence="2" id="KW-0830">Ubiquinone</keyword>
<keyword evidence="2" id="KW-0808">Transferase</keyword>
<proteinExistence type="predicted"/>
<dbReference type="Proteomes" id="UP000270988">
    <property type="component" value="Chromosome"/>
</dbReference>
<evidence type="ECO:0000259" key="1">
    <source>
        <dbReference type="Pfam" id="PF08241"/>
    </source>
</evidence>
<reference evidence="2 3" key="1">
    <citation type="submission" date="2018-12" db="EMBL/GenBank/DDBJ databases">
        <authorList>
            <consortium name="Pathogen Informatics"/>
        </authorList>
    </citation>
    <scope>NUCLEOTIDE SEQUENCE [LARGE SCALE GENOMIC DNA]</scope>
    <source>
        <strain evidence="2 3">NCTC10918</strain>
    </source>
</reference>
<gene>
    <name evidence="2" type="ORF">NCTC10918_02236</name>
</gene>
<accession>A0A3S5AHK5</accession>
<dbReference type="GO" id="GO:0032259">
    <property type="term" value="P:methylation"/>
    <property type="evidence" value="ECO:0007669"/>
    <property type="project" value="UniProtKB-KW"/>
</dbReference>
<dbReference type="Gene3D" id="3.40.50.150">
    <property type="entry name" value="Vaccinia Virus protein VP39"/>
    <property type="match status" value="1"/>
</dbReference>
<protein>
    <submittedName>
        <fullName evidence="2">Ubiquinone/menaquinone biosynthesis methyltransferase</fullName>
    </submittedName>
</protein>
<dbReference type="AlphaFoldDB" id="A0A3S5AHK5"/>
<dbReference type="SUPFAM" id="SSF53335">
    <property type="entry name" value="S-adenosyl-L-methionine-dependent methyltransferases"/>
    <property type="match status" value="1"/>
</dbReference>
<organism evidence="2 3">
    <name type="scientific">Rothia dentocariosa</name>
    <dbReference type="NCBI Taxonomy" id="2047"/>
    <lineage>
        <taxon>Bacteria</taxon>
        <taxon>Bacillati</taxon>
        <taxon>Actinomycetota</taxon>
        <taxon>Actinomycetes</taxon>
        <taxon>Micrococcales</taxon>
        <taxon>Micrococcaceae</taxon>
        <taxon>Rothia</taxon>
    </lineage>
</organism>
<dbReference type="GO" id="GO:0008757">
    <property type="term" value="F:S-adenosylmethionine-dependent methyltransferase activity"/>
    <property type="evidence" value="ECO:0007669"/>
    <property type="project" value="InterPro"/>
</dbReference>
<dbReference type="Pfam" id="PF08241">
    <property type="entry name" value="Methyltransf_11"/>
    <property type="match status" value="1"/>
</dbReference>
<sequence>MLRNVIKSSNLLARYAVRKLKGSYSSPEADYNNVASTYDKHYQKSLAAGLNNFISIIEKDIEKLNRSNFKVILELAAGTGESSRDFCLSSITDFCSSYYLVDKSHEMLKINKNKNIQNFSDRGIKMTTYCEDAIEYMRKLPDNSIDVLLCAWGVCYINSSDLKKEILRVMRKNGYIALIENRMDSLKEV</sequence>
<dbReference type="PANTHER" id="PTHR42912:SF80">
    <property type="entry name" value="METHYLTRANSFERASE DOMAIN-CONTAINING PROTEIN"/>
    <property type="match status" value="1"/>
</dbReference>
<dbReference type="CDD" id="cd02440">
    <property type="entry name" value="AdoMet_MTases"/>
    <property type="match status" value="1"/>
</dbReference>
<dbReference type="InterPro" id="IPR050508">
    <property type="entry name" value="Methyltransf_Superfamily"/>
</dbReference>
<keyword evidence="2" id="KW-0489">Methyltransferase</keyword>
<dbReference type="PANTHER" id="PTHR42912">
    <property type="entry name" value="METHYLTRANSFERASE"/>
    <property type="match status" value="1"/>
</dbReference>
<feature type="domain" description="Methyltransferase type 11" evidence="1">
    <location>
        <begin position="73"/>
        <end position="177"/>
    </location>
</feature>
<evidence type="ECO:0000313" key="2">
    <source>
        <dbReference type="EMBL" id="VEJ30944.1"/>
    </source>
</evidence>
<dbReference type="InterPro" id="IPR013216">
    <property type="entry name" value="Methyltransf_11"/>
</dbReference>
<evidence type="ECO:0000313" key="3">
    <source>
        <dbReference type="Proteomes" id="UP000270988"/>
    </source>
</evidence>
<dbReference type="EMBL" id="LR134521">
    <property type="protein sequence ID" value="VEJ30944.1"/>
    <property type="molecule type" value="Genomic_DNA"/>
</dbReference>
<dbReference type="InterPro" id="IPR029063">
    <property type="entry name" value="SAM-dependent_MTases_sf"/>
</dbReference>